<protein>
    <submittedName>
        <fullName evidence="15">DUF1007 family protein</fullName>
    </submittedName>
</protein>
<feature type="chain" id="PRO_5046425585" evidence="14">
    <location>
        <begin position="31"/>
        <end position="516"/>
    </location>
</feature>
<dbReference type="PROSITE" id="PS00018">
    <property type="entry name" value="EF_HAND_1"/>
    <property type="match status" value="1"/>
</dbReference>
<comment type="caution">
    <text evidence="15">The sequence shown here is derived from an EMBL/GenBank/DDBJ whole genome shotgun (WGS) entry which is preliminary data.</text>
</comment>
<dbReference type="PANTHER" id="PTHR40659">
    <property type="entry name" value="NICKEL/COBALT EFFLUX SYSTEM RCNA"/>
    <property type="match status" value="1"/>
</dbReference>
<keyword evidence="14" id="KW-0732">Signal</keyword>
<evidence type="ECO:0000256" key="6">
    <source>
        <dbReference type="ARBA" id="ARBA00022596"/>
    </source>
</evidence>
<evidence type="ECO:0000256" key="3">
    <source>
        <dbReference type="ARBA" id="ARBA00022426"/>
    </source>
</evidence>
<feature type="transmembrane region" description="Helical" evidence="13">
    <location>
        <begin position="447"/>
        <end position="471"/>
    </location>
</feature>
<evidence type="ECO:0000256" key="11">
    <source>
        <dbReference type="ARBA" id="ARBA00023136"/>
    </source>
</evidence>
<dbReference type="Proteomes" id="UP000682951">
    <property type="component" value="Unassembled WGS sequence"/>
</dbReference>
<dbReference type="InterPro" id="IPR011541">
    <property type="entry name" value="Ni/Co_transpt_high_affinity"/>
</dbReference>
<keyword evidence="4" id="KW-0813">Transport</keyword>
<accession>A0ABS5HJT2</accession>
<sequence length="516" mass="58654">MPMRVLLFLAFSLSAFGCALCSLYSPTAHVNTEFITQNDKIKTIKFTWSFSENFSNLMRQNFDINSDGSMEKNELREIRLNLLNYLVPRHYLTQIEHFYKDENTTKIELNLDHYKLYFDNERLKFDVAFDADIAVRDGEVISIEIYDEGQYFHFKFENEKALKLNDKIYAVPNVNSNIIFYTMADTKTAKEYDKKPRLSDIAKQDRQTQSSHEYSEIDRIDEMKFDSISNASALSLYRLKEILKQNLAEFDGVSFVFLLIISFIYGFLHAAGAGHGKALTAAYFASTGGSYTKAAFFSLKIGFMHVIGAFLFVCIMFFTLSQVSANFTKNATQITTTISAFIIIIICIYLTYNKFKLYHKLAKSSQKSHMNLNSLKFQVALQNTHKSVIFTAHPHIKDCTCSACVAIENLSKPKKSYAEWLIAACVALIPCPGTILIFVLAHEVGSYFAGFLSGIFMAFGMSAVIFIAAIFGAKINQNGFSRLNKFKIYAEFMALFVMFIVGIFMIYISTTQVSVF</sequence>
<comment type="function">
    <text evidence="1">Efflux system for nickel and cobalt.</text>
</comment>
<keyword evidence="9" id="KW-0406">Ion transport</keyword>
<evidence type="ECO:0000256" key="8">
    <source>
        <dbReference type="ARBA" id="ARBA00022989"/>
    </source>
</evidence>
<evidence type="ECO:0000256" key="13">
    <source>
        <dbReference type="SAM" id="Phobius"/>
    </source>
</evidence>
<evidence type="ECO:0000256" key="5">
    <source>
        <dbReference type="ARBA" id="ARBA00022475"/>
    </source>
</evidence>
<feature type="transmembrane region" description="Helical" evidence="13">
    <location>
        <begin position="252"/>
        <end position="273"/>
    </location>
</feature>
<evidence type="ECO:0000256" key="10">
    <source>
        <dbReference type="ARBA" id="ARBA00023112"/>
    </source>
</evidence>
<feature type="transmembrane region" description="Helical" evidence="13">
    <location>
        <begin position="294"/>
        <end position="319"/>
    </location>
</feature>
<evidence type="ECO:0000256" key="4">
    <source>
        <dbReference type="ARBA" id="ARBA00022448"/>
    </source>
</evidence>
<feature type="transmembrane region" description="Helical" evidence="13">
    <location>
        <begin position="420"/>
        <end position="441"/>
    </location>
</feature>
<dbReference type="PROSITE" id="PS51257">
    <property type="entry name" value="PROKAR_LIPOPROTEIN"/>
    <property type="match status" value="1"/>
</dbReference>
<dbReference type="InterPro" id="IPR018247">
    <property type="entry name" value="EF_Hand_1_Ca_BS"/>
</dbReference>
<keyword evidence="10" id="KW-0921">Nickel transport</keyword>
<keyword evidence="8 13" id="KW-1133">Transmembrane helix</keyword>
<evidence type="ECO:0000256" key="9">
    <source>
        <dbReference type="ARBA" id="ARBA00023065"/>
    </source>
</evidence>
<keyword evidence="16" id="KW-1185">Reference proteome</keyword>
<keyword evidence="3" id="KW-0171">Cobalt transport</keyword>
<dbReference type="Pfam" id="PF06226">
    <property type="entry name" value="DUF1007"/>
    <property type="match status" value="1"/>
</dbReference>
<dbReference type="RefSeq" id="WP_212142372.1">
    <property type="nucleotide sequence ID" value="NZ_JAGSSW010000008.1"/>
</dbReference>
<evidence type="ECO:0000256" key="12">
    <source>
        <dbReference type="ARBA" id="ARBA00023285"/>
    </source>
</evidence>
<gene>
    <name evidence="15" type="ORF">KDD93_08000</name>
</gene>
<evidence type="ECO:0000313" key="15">
    <source>
        <dbReference type="EMBL" id="MBR8464504.1"/>
    </source>
</evidence>
<keyword evidence="11 13" id="KW-0472">Membrane</keyword>
<keyword evidence="5" id="KW-1003">Cell membrane</keyword>
<dbReference type="PANTHER" id="PTHR40659:SF1">
    <property type="entry name" value="NICKEL_COBALT EFFLUX SYSTEM RCNA"/>
    <property type="match status" value="1"/>
</dbReference>
<dbReference type="EMBL" id="JAGSSW010000008">
    <property type="protein sequence ID" value="MBR8464504.1"/>
    <property type="molecule type" value="Genomic_DNA"/>
</dbReference>
<proteinExistence type="predicted"/>
<evidence type="ECO:0000256" key="7">
    <source>
        <dbReference type="ARBA" id="ARBA00022692"/>
    </source>
</evidence>
<evidence type="ECO:0000313" key="16">
    <source>
        <dbReference type="Proteomes" id="UP000682951"/>
    </source>
</evidence>
<keyword evidence="6" id="KW-0533">Nickel</keyword>
<keyword evidence="12" id="KW-0170">Cobalt</keyword>
<dbReference type="Pfam" id="PF03824">
    <property type="entry name" value="NicO"/>
    <property type="match status" value="1"/>
</dbReference>
<reference evidence="15 16" key="1">
    <citation type="submission" date="2021-04" db="EMBL/GenBank/DDBJ databases">
        <title>Molecular and phenotypic characterization and identification of bacterial isolates recovered from the Anatolian ground squirrels (Spermophilus xanthoprymnus) and which have the potential to form a new species in the Campylobacter genus.</title>
        <authorList>
            <person name="Aydin F."/>
            <person name="Abay S."/>
            <person name="Kayman T."/>
            <person name="Karakaya E."/>
            <person name="Mustak H.K."/>
            <person name="Mustak I.B."/>
            <person name="Bilgin N."/>
            <person name="Duzler A."/>
            <person name="Sahin O."/>
            <person name="Guran O."/>
            <person name="Saticioglu I.B."/>
        </authorList>
    </citation>
    <scope>NUCLEOTIDE SEQUENCE [LARGE SCALE GENOMIC DNA]</scope>
    <source>
        <strain evidence="16">faydin-G24</strain>
    </source>
</reference>
<dbReference type="InterPro" id="IPR010412">
    <property type="entry name" value="DUF1007"/>
</dbReference>
<evidence type="ECO:0000256" key="14">
    <source>
        <dbReference type="SAM" id="SignalP"/>
    </source>
</evidence>
<feature type="signal peptide" evidence="14">
    <location>
        <begin position="1"/>
        <end position="30"/>
    </location>
</feature>
<feature type="transmembrane region" description="Helical" evidence="13">
    <location>
        <begin position="492"/>
        <end position="510"/>
    </location>
</feature>
<evidence type="ECO:0000256" key="1">
    <source>
        <dbReference type="ARBA" id="ARBA00002510"/>
    </source>
</evidence>
<organism evidence="15 16">
    <name type="scientific">Campylobacter anatolicus</name>
    <dbReference type="NCBI Taxonomy" id="2829105"/>
    <lineage>
        <taxon>Bacteria</taxon>
        <taxon>Pseudomonadati</taxon>
        <taxon>Campylobacterota</taxon>
        <taxon>Epsilonproteobacteria</taxon>
        <taxon>Campylobacterales</taxon>
        <taxon>Campylobacteraceae</taxon>
        <taxon>Campylobacter</taxon>
    </lineage>
</organism>
<comment type="subcellular location">
    <subcellularLocation>
        <location evidence="2">Cell membrane</location>
        <topology evidence="2">Multi-pass membrane protein</topology>
    </subcellularLocation>
</comment>
<dbReference type="InterPro" id="IPR051224">
    <property type="entry name" value="NiCoT_RcnA"/>
</dbReference>
<keyword evidence="7 13" id="KW-0812">Transmembrane</keyword>
<feature type="transmembrane region" description="Helical" evidence="13">
    <location>
        <begin position="331"/>
        <end position="352"/>
    </location>
</feature>
<evidence type="ECO:0000256" key="2">
    <source>
        <dbReference type="ARBA" id="ARBA00004651"/>
    </source>
</evidence>
<name>A0ABS5HJT2_9BACT</name>